<reference evidence="4 5" key="1">
    <citation type="submission" date="2018-04" db="EMBL/GenBank/DDBJ databases">
        <title>Genomic Encyclopedia of Archaeal and Bacterial Type Strains, Phase II (KMG-II): from individual species to whole genera.</title>
        <authorList>
            <person name="Goeker M."/>
        </authorList>
    </citation>
    <scope>NUCLEOTIDE SEQUENCE [LARGE SCALE GENOMIC DNA]</scope>
    <source>
        <strain evidence="4 5">DSM 25731</strain>
    </source>
</reference>
<dbReference type="NCBIfam" id="TIGR04183">
    <property type="entry name" value="Por_Secre_tail"/>
    <property type="match status" value="1"/>
</dbReference>
<comment type="caution">
    <text evidence="4">The sequence shown here is derived from an EMBL/GenBank/DDBJ whole genome shotgun (WGS) entry which is preliminary data.</text>
</comment>
<name>A0A2T6C626_9FLAO</name>
<evidence type="ECO:0000313" key="4">
    <source>
        <dbReference type="EMBL" id="PTX63736.1"/>
    </source>
</evidence>
<accession>A0A2T6C626</accession>
<dbReference type="RefSeq" id="WP_108113114.1">
    <property type="nucleotide sequence ID" value="NZ_QBKT01000001.1"/>
</dbReference>
<evidence type="ECO:0000313" key="5">
    <source>
        <dbReference type="Proteomes" id="UP000244090"/>
    </source>
</evidence>
<organism evidence="4 5">
    <name type="scientific">Kordia periserrulae</name>
    <dbReference type="NCBI Taxonomy" id="701523"/>
    <lineage>
        <taxon>Bacteria</taxon>
        <taxon>Pseudomonadati</taxon>
        <taxon>Bacteroidota</taxon>
        <taxon>Flavobacteriia</taxon>
        <taxon>Flavobacteriales</taxon>
        <taxon>Flavobacteriaceae</taxon>
        <taxon>Kordia</taxon>
    </lineage>
</organism>
<dbReference type="OrthoDB" id="9807669at2"/>
<dbReference type="Pfam" id="PF13884">
    <property type="entry name" value="Peptidase_S74"/>
    <property type="match status" value="1"/>
</dbReference>
<gene>
    <name evidence="4" type="ORF">C8N46_101340</name>
</gene>
<keyword evidence="1" id="KW-0732">Signal</keyword>
<dbReference type="AlphaFoldDB" id="A0A2T6C626"/>
<feature type="coiled-coil region" evidence="2">
    <location>
        <begin position="382"/>
        <end position="427"/>
    </location>
</feature>
<proteinExistence type="predicted"/>
<protein>
    <submittedName>
        <fullName evidence="4">Putative secreted protein (Por secretion system target)</fullName>
    </submittedName>
</protein>
<dbReference type="InterPro" id="IPR026444">
    <property type="entry name" value="Secre_tail"/>
</dbReference>
<dbReference type="InterPro" id="IPR030392">
    <property type="entry name" value="S74_ICA"/>
</dbReference>
<evidence type="ECO:0000256" key="1">
    <source>
        <dbReference type="ARBA" id="ARBA00022729"/>
    </source>
</evidence>
<keyword evidence="5" id="KW-1185">Reference proteome</keyword>
<keyword evidence="2" id="KW-0175">Coiled coil</keyword>
<dbReference type="PROSITE" id="PS51688">
    <property type="entry name" value="ICA"/>
    <property type="match status" value="1"/>
</dbReference>
<dbReference type="Proteomes" id="UP000244090">
    <property type="component" value="Unassembled WGS sequence"/>
</dbReference>
<evidence type="ECO:0000256" key="2">
    <source>
        <dbReference type="SAM" id="Coils"/>
    </source>
</evidence>
<dbReference type="Pfam" id="PF18962">
    <property type="entry name" value="Por_Secre_tail"/>
    <property type="match status" value="1"/>
</dbReference>
<sequence length="522" mass="56493">MKKITFFFAVLFTAIGFSQNQSSGAVQSSIFNPIPQQFGGTEIFRFQPGLVTQLDSGTAFDFNSSQWFSLGRLNTGSQTVYGLRFQLKNRAITMGYQDLGDVNPRIQWIGDSFAAGTDLEFRVSNSFTSTSSKLVATMTDRGNTFFGNPLGITTTKVGIDYGDLGSTRTGITVDNLSGTNAYIAKGIFAKNNQGGYAKTGIEVQAITGSCYGNTGMSMRISDGYYNTGITASVTGSDTGSTYGISGAISGPSGVTPTGFGAAIQGRASTNPNRYAGYFNGNVVVTGSFSAGSDRKLKENIKNEENVLEKLAQIDAVTYNFKSNDQLSLPSNLQHGFIAQNIEEVFPELVSTIKKPIFDKENKETGTYEYKAVNYIGMISILTSSLKELDEKSKAEMQELKEETSVIIAQLNDKVAALESKIQALTGETKPDSLDDVNDIGFSMEQNKPNPFTNQTVINYTLPSNTKATISVVDLSGKFIREYTLSSEKGQLTINSSEIGKGIFVYALLSDNEVILTKKMVIR</sequence>
<dbReference type="EMBL" id="QBKT01000001">
    <property type="protein sequence ID" value="PTX63736.1"/>
    <property type="molecule type" value="Genomic_DNA"/>
</dbReference>
<evidence type="ECO:0000259" key="3">
    <source>
        <dbReference type="PROSITE" id="PS51688"/>
    </source>
</evidence>
<feature type="domain" description="Peptidase S74" evidence="3">
    <location>
        <begin position="292"/>
        <end position="403"/>
    </location>
</feature>